<proteinExistence type="predicted"/>
<protein>
    <submittedName>
        <fullName evidence="2">Uncharacterized protein</fullName>
    </submittedName>
</protein>
<feature type="compositionally biased region" description="Basic residues" evidence="1">
    <location>
        <begin position="1"/>
        <end position="11"/>
    </location>
</feature>
<evidence type="ECO:0000256" key="1">
    <source>
        <dbReference type="SAM" id="MobiDB-lite"/>
    </source>
</evidence>
<organism evidence="2">
    <name type="scientific">Myoviridae sp. ctBtT5</name>
    <dbReference type="NCBI Taxonomy" id="2825048"/>
    <lineage>
        <taxon>Viruses</taxon>
        <taxon>Duplodnaviria</taxon>
        <taxon>Heunggongvirae</taxon>
        <taxon>Uroviricota</taxon>
        <taxon>Caudoviricetes</taxon>
    </lineage>
</organism>
<evidence type="ECO:0000313" key="2">
    <source>
        <dbReference type="EMBL" id="DAE12006.1"/>
    </source>
</evidence>
<accession>A0A8S5PY85</accession>
<name>A0A8S5PY85_9CAUD</name>
<feature type="region of interest" description="Disordered" evidence="1">
    <location>
        <begin position="1"/>
        <end position="31"/>
    </location>
</feature>
<reference evidence="2" key="1">
    <citation type="journal article" date="2021" name="Proc. Natl. Acad. Sci. U.S.A.">
        <title>A Catalog of Tens of Thousands of Viruses from Human Metagenomes Reveals Hidden Associations with Chronic Diseases.</title>
        <authorList>
            <person name="Tisza M.J."/>
            <person name="Buck C.B."/>
        </authorList>
    </citation>
    <scope>NUCLEOTIDE SEQUENCE</scope>
    <source>
        <strain evidence="2">CtBtT5</strain>
    </source>
</reference>
<sequence>MKNRRRTSRIGKGKESNSNICNHMSLIISTR</sequence>
<feature type="compositionally biased region" description="Polar residues" evidence="1">
    <location>
        <begin position="16"/>
        <end position="31"/>
    </location>
</feature>
<dbReference type="EMBL" id="BK015540">
    <property type="protein sequence ID" value="DAE12006.1"/>
    <property type="molecule type" value="Genomic_DNA"/>
</dbReference>